<protein>
    <submittedName>
        <fullName evidence="1">Uncharacterized protein</fullName>
    </submittedName>
</protein>
<reference evidence="1" key="1">
    <citation type="submission" date="2015-04" db="EMBL/GenBank/DDBJ databases">
        <title>The genome sequence of the plant pathogenic Rhizarian Plasmodiophora brassicae reveals insights in its biotrophic life cycle and the origin of chitin synthesis.</title>
        <authorList>
            <person name="Schwelm A."/>
            <person name="Fogelqvist J."/>
            <person name="Knaust A."/>
            <person name="Julke S."/>
            <person name="Lilja T."/>
            <person name="Dhandapani V."/>
            <person name="Bonilla-Rosso G."/>
            <person name="Karlsson M."/>
            <person name="Shevchenko A."/>
            <person name="Choi S.R."/>
            <person name="Kim H.G."/>
            <person name="Park J.Y."/>
            <person name="Lim Y.P."/>
            <person name="Ludwig-Muller J."/>
            <person name="Dixelius C."/>
        </authorList>
    </citation>
    <scope>NUCLEOTIDE SEQUENCE</scope>
    <source>
        <tissue evidence="1">Potato root galls</tissue>
    </source>
</reference>
<name>A0A0H5QIT7_9EUKA</name>
<accession>A0A0H5QIT7</accession>
<dbReference type="EMBL" id="HACM01001563">
    <property type="protein sequence ID" value="CRZ02005.1"/>
    <property type="molecule type" value="Transcribed_RNA"/>
</dbReference>
<proteinExistence type="predicted"/>
<feature type="non-terminal residue" evidence="1">
    <location>
        <position position="1"/>
    </location>
</feature>
<dbReference type="AlphaFoldDB" id="A0A0H5QIT7"/>
<organism evidence="1">
    <name type="scientific">Spongospora subterranea</name>
    <dbReference type="NCBI Taxonomy" id="70186"/>
    <lineage>
        <taxon>Eukaryota</taxon>
        <taxon>Sar</taxon>
        <taxon>Rhizaria</taxon>
        <taxon>Endomyxa</taxon>
        <taxon>Phytomyxea</taxon>
        <taxon>Plasmodiophorida</taxon>
        <taxon>Plasmodiophoridae</taxon>
        <taxon>Spongospora</taxon>
    </lineage>
</organism>
<evidence type="ECO:0000313" key="1">
    <source>
        <dbReference type="EMBL" id="CRZ02005.1"/>
    </source>
</evidence>
<sequence>SRPDGCKEKFPLHDHTHIRNAILWIRDAYAGLSDHVIRRCFVKSNCLPLSSNAEANSDIDRLSTFACDNDSSIHDLAKMVERVRICDDLSKDLALNGDVESLKDACEALVELDSAEPCGSDTIEDLDIVESVLLDMGIVEFCDPDDDGAEIIVISAQSAFNAIESIRQYLFTIPSDCSAFQFANKHKLQEALPSFQKIVGKEAQTAKLDRLAQPTIDSFFKAAPKLPSNSSSNRFDLPNDWEGMNQLYHLYNVESHSKGDQR</sequence>